<keyword evidence="1" id="KW-0812">Transmembrane</keyword>
<feature type="transmembrane region" description="Helical" evidence="1">
    <location>
        <begin position="138"/>
        <end position="158"/>
    </location>
</feature>
<evidence type="ECO:0000313" key="4">
    <source>
        <dbReference type="Proteomes" id="UP000236723"/>
    </source>
</evidence>
<dbReference type="Gene3D" id="1.20.144.10">
    <property type="entry name" value="Phosphatidic acid phosphatase type 2/haloperoxidase"/>
    <property type="match status" value="1"/>
</dbReference>
<evidence type="ECO:0000256" key="1">
    <source>
        <dbReference type="SAM" id="Phobius"/>
    </source>
</evidence>
<protein>
    <submittedName>
        <fullName evidence="3">PAP2 superfamily protein</fullName>
    </submittedName>
</protein>
<name>A0A1H5SG18_9ACTN</name>
<gene>
    <name evidence="3" type="ORF">SAMN04489712_101174</name>
</gene>
<feature type="transmembrane region" description="Helical" evidence="1">
    <location>
        <begin position="257"/>
        <end position="279"/>
    </location>
</feature>
<dbReference type="Pfam" id="PF01569">
    <property type="entry name" value="PAP2"/>
    <property type="match status" value="1"/>
</dbReference>
<dbReference type="SUPFAM" id="SSF48317">
    <property type="entry name" value="Acid phosphatase/Vanadium-dependent haloperoxidase"/>
    <property type="match status" value="1"/>
</dbReference>
<evidence type="ECO:0000259" key="2">
    <source>
        <dbReference type="SMART" id="SM00014"/>
    </source>
</evidence>
<dbReference type="Proteomes" id="UP000236723">
    <property type="component" value="Unassembled WGS sequence"/>
</dbReference>
<feature type="transmembrane region" description="Helical" evidence="1">
    <location>
        <begin position="113"/>
        <end position="132"/>
    </location>
</feature>
<sequence>MLAVSFIGSAAFYLPLLVLAFWCGNPRAAAPAGVALGLSGMLNTLLKLAFQEPRPYWTDPAVHALASESTFGMPSGHAQGSMVAWGFLAVYLTRRGWAPQLPGRLSGALRPGWVWVPTLVVIGLVGVSRVYLGVHSPGQVAAGWAIGGALLFVVVRFGPVVAGRWRDLRLVWQFVLSAVVSLGLLACAVAAVAPLRNWRMPPVWQEAIIRAGGHVDVHPDRLGMERAALAAGLLCGLLVGLSWLAHRGWFAAGGPPLARVSRVLVGVAGLAVINTVLLLPAPHVAVLFLAQALTGLWITVGAPEAFVRLGLARRPTPGLTRPGEPALTRDS</sequence>
<dbReference type="InterPro" id="IPR000326">
    <property type="entry name" value="PAP2/HPO"/>
</dbReference>
<feature type="domain" description="Phosphatidic acid phosphatase type 2/haloperoxidase" evidence="2">
    <location>
        <begin position="29"/>
        <end position="155"/>
    </location>
</feature>
<proteinExistence type="predicted"/>
<dbReference type="EMBL" id="FNVO01000001">
    <property type="protein sequence ID" value="SEF48918.1"/>
    <property type="molecule type" value="Genomic_DNA"/>
</dbReference>
<keyword evidence="1" id="KW-0472">Membrane</keyword>
<feature type="transmembrane region" description="Helical" evidence="1">
    <location>
        <begin position="6"/>
        <end position="23"/>
    </location>
</feature>
<evidence type="ECO:0000313" key="3">
    <source>
        <dbReference type="EMBL" id="SEF48918.1"/>
    </source>
</evidence>
<dbReference type="PANTHER" id="PTHR14969:SF13">
    <property type="entry name" value="AT30094P"/>
    <property type="match status" value="1"/>
</dbReference>
<feature type="transmembrane region" description="Helical" evidence="1">
    <location>
        <begin position="170"/>
        <end position="193"/>
    </location>
</feature>
<dbReference type="AlphaFoldDB" id="A0A1H5SG18"/>
<accession>A0A1H5SG18</accession>
<keyword evidence="1" id="KW-1133">Transmembrane helix</keyword>
<feature type="transmembrane region" description="Helical" evidence="1">
    <location>
        <begin position="30"/>
        <end position="50"/>
    </location>
</feature>
<dbReference type="SMART" id="SM00014">
    <property type="entry name" value="acidPPc"/>
    <property type="match status" value="1"/>
</dbReference>
<keyword evidence="4" id="KW-1185">Reference proteome</keyword>
<organism evidence="3 4">
    <name type="scientific">Thermomonospora echinospora</name>
    <dbReference type="NCBI Taxonomy" id="1992"/>
    <lineage>
        <taxon>Bacteria</taxon>
        <taxon>Bacillati</taxon>
        <taxon>Actinomycetota</taxon>
        <taxon>Actinomycetes</taxon>
        <taxon>Streptosporangiales</taxon>
        <taxon>Thermomonosporaceae</taxon>
        <taxon>Thermomonospora</taxon>
    </lineage>
</organism>
<reference evidence="4" key="1">
    <citation type="submission" date="2016-10" db="EMBL/GenBank/DDBJ databases">
        <authorList>
            <person name="Varghese N."/>
            <person name="Submissions S."/>
        </authorList>
    </citation>
    <scope>NUCLEOTIDE SEQUENCE [LARGE SCALE GENOMIC DNA]</scope>
    <source>
        <strain evidence="4">DSM 43163</strain>
    </source>
</reference>
<dbReference type="PANTHER" id="PTHR14969">
    <property type="entry name" value="SPHINGOSINE-1-PHOSPHATE PHOSPHOHYDROLASE"/>
    <property type="match status" value="1"/>
</dbReference>
<feature type="transmembrane region" description="Helical" evidence="1">
    <location>
        <begin position="285"/>
        <end position="307"/>
    </location>
</feature>
<feature type="transmembrane region" description="Helical" evidence="1">
    <location>
        <begin position="227"/>
        <end position="245"/>
    </location>
</feature>
<dbReference type="InterPro" id="IPR036938">
    <property type="entry name" value="PAP2/HPO_sf"/>
</dbReference>